<evidence type="ECO:0000313" key="3">
    <source>
        <dbReference type="Proteomes" id="UP000179636"/>
    </source>
</evidence>
<organism evidence="2 3">
    <name type="scientific">Mycobacterium syngnathidarum</name>
    <dbReference type="NCBI Taxonomy" id="1908205"/>
    <lineage>
        <taxon>Bacteria</taxon>
        <taxon>Bacillati</taxon>
        <taxon>Actinomycetota</taxon>
        <taxon>Actinomycetes</taxon>
        <taxon>Mycobacteriales</taxon>
        <taxon>Mycobacteriaceae</taxon>
        <taxon>Mycobacterium</taxon>
    </lineage>
</organism>
<feature type="transmembrane region" description="Helical" evidence="1">
    <location>
        <begin position="12"/>
        <end position="33"/>
    </location>
</feature>
<comment type="caution">
    <text evidence="2">The sequence shown here is derived from an EMBL/GenBank/DDBJ whole genome shotgun (WGS) entry which is preliminary data.</text>
</comment>
<sequence>MERKSTTNGQFAGPVFAFLIVAAALVCIVALSLGLPGPGVVAAIVALSVLGVALGLSNQRERRHSARRSYPCAR</sequence>
<name>A0A1Q9WG49_9MYCO</name>
<evidence type="ECO:0000256" key="1">
    <source>
        <dbReference type="SAM" id="Phobius"/>
    </source>
</evidence>
<gene>
    <name evidence="2" type="ORF">BKG61_13920</name>
</gene>
<protein>
    <submittedName>
        <fullName evidence="2">Uncharacterized protein</fullName>
    </submittedName>
</protein>
<evidence type="ECO:0000313" key="2">
    <source>
        <dbReference type="EMBL" id="OHT98910.1"/>
    </source>
</evidence>
<keyword evidence="1" id="KW-0472">Membrane</keyword>
<accession>A0A1S1K479</accession>
<feature type="transmembrane region" description="Helical" evidence="1">
    <location>
        <begin position="39"/>
        <end position="58"/>
    </location>
</feature>
<keyword evidence="1" id="KW-1133">Transmembrane helix</keyword>
<keyword evidence="3" id="KW-1185">Reference proteome</keyword>
<keyword evidence="1" id="KW-0812">Transmembrane</keyword>
<dbReference type="Proteomes" id="UP000179636">
    <property type="component" value="Unassembled WGS sequence"/>
</dbReference>
<dbReference type="AlphaFoldDB" id="A0A1Q9WG49"/>
<proteinExistence type="predicted"/>
<reference evidence="2 3" key="1">
    <citation type="submission" date="2016-10" db="EMBL/GenBank/DDBJ databases">
        <title>Evaluation of Human, Animal and Environmental Mycobacterium chelonae Isolates by Core Genome Phylogenomic Analysis, Targeted Gene Comparison, and Anti-microbial Susceptibility Patterns: A Tale of Mistaken Identities.</title>
        <authorList>
            <person name="Fogelson S.B."/>
            <person name="Camus A.C."/>
            <person name="Lorenz W."/>
            <person name="Vasireddy R."/>
            <person name="Vasireddy S."/>
            <person name="Smith T."/>
            <person name="Brown-Elliott B.A."/>
            <person name="Wallace R.J.Jr."/>
            <person name="Hasan N.A."/>
            <person name="Reischl U."/>
            <person name="Sanchez S."/>
        </authorList>
    </citation>
    <scope>NUCLEOTIDE SEQUENCE [LARGE SCALE GENOMIC DNA]</scope>
    <source>
        <strain evidence="2 3">24999</strain>
    </source>
</reference>
<dbReference type="EMBL" id="MLHV01000011">
    <property type="protein sequence ID" value="OHT98910.1"/>
    <property type="molecule type" value="Genomic_DNA"/>
</dbReference>
<accession>A0A1Q9WG49</accession>
<dbReference type="RefSeq" id="WP_070188901.1">
    <property type="nucleotide sequence ID" value="NZ_MLCL01000021.1"/>
</dbReference>